<comment type="caution">
    <text evidence="1">The sequence shown here is derived from an EMBL/GenBank/DDBJ whole genome shotgun (WGS) entry which is preliminary data.</text>
</comment>
<sequence>MASPTSLSGITEVNPMSKPLVQWPINPRRTAVIVVDMQKVFCEPR</sequence>
<dbReference type="SUPFAM" id="SSF52499">
    <property type="entry name" value="Isochorismatase-like hydrolases"/>
    <property type="match status" value="1"/>
</dbReference>
<protein>
    <recommendedName>
        <fullName evidence="3">Isochorismatase protein</fullName>
    </recommendedName>
</protein>
<organism evidence="1 2">
    <name type="scientific">Pseudomonas syringae pv. maculicola</name>
    <dbReference type="NCBI Taxonomy" id="59511"/>
    <lineage>
        <taxon>Bacteria</taxon>
        <taxon>Pseudomonadati</taxon>
        <taxon>Pseudomonadota</taxon>
        <taxon>Gammaproteobacteria</taxon>
        <taxon>Pseudomonadales</taxon>
        <taxon>Pseudomonadaceae</taxon>
        <taxon>Pseudomonas</taxon>
    </lineage>
</organism>
<evidence type="ECO:0000313" key="1">
    <source>
        <dbReference type="EMBL" id="RMV38526.1"/>
    </source>
</evidence>
<dbReference type="AlphaFoldDB" id="A0A0N0G2A7"/>
<dbReference type="Proteomes" id="UP000271631">
    <property type="component" value="Unassembled WGS sequence"/>
</dbReference>
<gene>
    <name evidence="1" type="ORF">ALP13_01012</name>
</gene>
<name>A0A0N0G2A7_PSEYM</name>
<reference evidence="1 2" key="1">
    <citation type="submission" date="2018-08" db="EMBL/GenBank/DDBJ databases">
        <title>Recombination of ecologically and evolutionarily significant loci maintains genetic cohesion in the Pseudomonas syringae species complex.</title>
        <authorList>
            <person name="Dillon M."/>
            <person name="Thakur S."/>
            <person name="Almeida R.N.D."/>
            <person name="Weir B.S."/>
            <person name="Guttman D.S."/>
        </authorList>
    </citation>
    <scope>NUCLEOTIDE SEQUENCE [LARGE SCALE GENOMIC DNA]</scope>
    <source>
        <strain evidence="1 2">ICMP 11281</strain>
    </source>
</reference>
<dbReference type="Gene3D" id="3.40.50.850">
    <property type="entry name" value="Isochorismatase-like"/>
    <property type="match status" value="1"/>
</dbReference>
<accession>A0A0N0G2A7</accession>
<dbReference type="InterPro" id="IPR036380">
    <property type="entry name" value="Isochorismatase-like_sf"/>
</dbReference>
<evidence type="ECO:0000313" key="2">
    <source>
        <dbReference type="Proteomes" id="UP000271631"/>
    </source>
</evidence>
<proteinExistence type="predicted"/>
<evidence type="ECO:0008006" key="3">
    <source>
        <dbReference type="Google" id="ProtNLM"/>
    </source>
</evidence>
<dbReference type="EMBL" id="RBUQ01000124">
    <property type="protein sequence ID" value="RMV38526.1"/>
    <property type="molecule type" value="Genomic_DNA"/>
</dbReference>